<accession>A0A8F5MZA6</accession>
<dbReference type="InterPro" id="IPR036086">
    <property type="entry name" value="ParB/Sulfiredoxin_sf"/>
</dbReference>
<proteinExistence type="predicted"/>
<reference evidence="2" key="1">
    <citation type="submission" date="2021-07" db="EMBL/GenBank/DDBJ databases">
        <title>Whole-Genome Sequences of non-enterica strains of Salmonella enterica isolated from poultry houses.</title>
        <authorList>
            <person name="Lamas A."/>
            <person name="Regal P."/>
            <person name="Miranda J.M."/>
            <person name="Vazquez B."/>
            <person name="Cepeda A."/>
            <person name="Franco C.M."/>
        </authorList>
    </citation>
    <scope>NUCLEOTIDE SEQUENCE</scope>
    <source>
        <strain evidence="2">LHICA_D1</strain>
    </source>
</reference>
<dbReference type="EMBL" id="CP078142">
    <property type="protein sequence ID" value="QXN83130.1"/>
    <property type="molecule type" value="Genomic_DNA"/>
</dbReference>
<feature type="compositionally biased region" description="Polar residues" evidence="1">
    <location>
        <begin position="271"/>
        <end position="282"/>
    </location>
</feature>
<evidence type="ECO:0000313" key="2">
    <source>
        <dbReference type="EMBL" id="QXN83130.1"/>
    </source>
</evidence>
<sequence>MSRKDFVFKTDVPIHDILLDTENARIRTGSDQRNCISRILRKEKQMLVLIEDIAKNGLTTMPILIMPTQNNKWIVKDGNRRITALKLLNAPEICPEPQLISKIMNIAEKYKDNISPYVDCLCSENPKAIFDEIVARHSGAREGAGQYDWFAYMRTIYLLNNGHPTDYKRAGQYMSWAEKEGVDVEDDFPISTTARFFNKENLKLLGFDIENDQLKPILSKEKILKMASMINDDFSSKKVDVNDVFKPEHALLYIKKLREKSGLYDIDQIEDIQNNNTDPNPRSTKEPDHSENSSNNKTTRGYTPKKIPAERNRLFGRAKIGISVPDDATKVRMIITELRQLDIRKTTLAATVLLRALLELSDREYRTIHSIKDKGGLSKNIALAADHMLNNGKISSSEHNIIMAYTRGEQGVLHIETLQKFLHKESHHPDYQTINIFWDNIGCFVRACWKD</sequence>
<protein>
    <recommendedName>
        <fullName evidence="3">ParB/Sulfiredoxin domain-containing protein</fullName>
    </recommendedName>
</protein>
<name>A0A8F5MZA6_SALDZ</name>
<evidence type="ECO:0008006" key="3">
    <source>
        <dbReference type="Google" id="ProtNLM"/>
    </source>
</evidence>
<evidence type="ECO:0000256" key="1">
    <source>
        <dbReference type="SAM" id="MobiDB-lite"/>
    </source>
</evidence>
<gene>
    <name evidence="2" type="ORF">JMJ85_20525</name>
</gene>
<dbReference type="AlphaFoldDB" id="A0A8F5MZA6"/>
<dbReference type="Gene3D" id="3.90.1530.10">
    <property type="entry name" value="Conserved hypothetical protein from pyrococcus furiosus pfu- 392566-001, ParB domain"/>
    <property type="match status" value="1"/>
</dbReference>
<feature type="compositionally biased region" description="Polar residues" evidence="1">
    <location>
        <begin position="292"/>
        <end position="301"/>
    </location>
</feature>
<dbReference type="SUPFAM" id="SSF110849">
    <property type="entry name" value="ParB/Sulfiredoxin"/>
    <property type="match status" value="1"/>
</dbReference>
<organism evidence="2">
    <name type="scientific">Salmonella diarizonae</name>
    <dbReference type="NCBI Taxonomy" id="59204"/>
    <lineage>
        <taxon>Bacteria</taxon>
        <taxon>Pseudomonadati</taxon>
        <taxon>Pseudomonadota</taxon>
        <taxon>Gammaproteobacteria</taxon>
        <taxon>Enterobacterales</taxon>
        <taxon>Enterobacteriaceae</taxon>
        <taxon>Salmonella</taxon>
    </lineage>
</organism>
<feature type="region of interest" description="Disordered" evidence="1">
    <location>
        <begin position="270"/>
        <end position="308"/>
    </location>
</feature>